<dbReference type="PROSITE" id="PS50206">
    <property type="entry name" value="RHODANESE_3"/>
    <property type="match status" value="1"/>
</dbReference>
<proteinExistence type="predicted"/>
<keyword evidence="1" id="KW-0472">Membrane</keyword>
<dbReference type="InterPro" id="IPR001763">
    <property type="entry name" value="Rhodanese-like_dom"/>
</dbReference>
<dbReference type="InterPro" id="IPR036873">
    <property type="entry name" value="Rhodanese-like_dom_sf"/>
</dbReference>
<feature type="transmembrane region" description="Helical" evidence="1">
    <location>
        <begin position="12"/>
        <end position="39"/>
    </location>
</feature>
<evidence type="ECO:0000256" key="1">
    <source>
        <dbReference type="SAM" id="Phobius"/>
    </source>
</evidence>
<dbReference type="Pfam" id="PF00581">
    <property type="entry name" value="Rhodanese"/>
    <property type="match status" value="1"/>
</dbReference>
<dbReference type="EMBL" id="WTVQ01000016">
    <property type="protein sequence ID" value="NMG75369.1"/>
    <property type="molecule type" value="Genomic_DNA"/>
</dbReference>
<feature type="non-terminal residue" evidence="3">
    <location>
        <position position="1"/>
    </location>
</feature>
<dbReference type="SUPFAM" id="SSF52821">
    <property type="entry name" value="Rhodanese/Cell cycle control phosphatase"/>
    <property type="match status" value="1"/>
</dbReference>
<evidence type="ECO:0000313" key="4">
    <source>
        <dbReference type="Proteomes" id="UP000648984"/>
    </source>
</evidence>
<comment type="caution">
    <text evidence="3">The sequence shown here is derived from an EMBL/GenBank/DDBJ whole genome shotgun (WGS) entry which is preliminary data.</text>
</comment>
<evidence type="ECO:0000313" key="3">
    <source>
        <dbReference type="EMBL" id="NMG75369.1"/>
    </source>
</evidence>
<dbReference type="RefSeq" id="WP_343034906.1">
    <property type="nucleotide sequence ID" value="NZ_WTVQ01000016.1"/>
</dbReference>
<organism evidence="3 4">
    <name type="scientific">Aromatoleum diolicum</name>
    <dbReference type="NCBI Taxonomy" id="75796"/>
    <lineage>
        <taxon>Bacteria</taxon>
        <taxon>Pseudomonadati</taxon>
        <taxon>Pseudomonadota</taxon>
        <taxon>Betaproteobacteria</taxon>
        <taxon>Rhodocyclales</taxon>
        <taxon>Rhodocyclaceae</taxon>
        <taxon>Aromatoleum</taxon>
    </lineage>
</organism>
<gene>
    <name evidence="3" type="ORF">GPA25_11435</name>
</gene>
<sequence>ILAGWWLRDELQVALAAMSTHGTTLIVLVVLALGGWLGWKLWQRYRFEKLAAIPHITPSELLAALASDEPPLLLDLRGAQMIETTGPVEGATVADLETLAGVVGDWPKHRPIVTMCACPRDATAIRAARMLSELGYASTRPLRGGYEAWLLATRPD</sequence>
<accession>A0ABX1QAI0</accession>
<protein>
    <recommendedName>
        <fullName evidence="2">Rhodanese domain-containing protein</fullName>
    </recommendedName>
</protein>
<keyword evidence="4" id="KW-1185">Reference proteome</keyword>
<keyword evidence="1" id="KW-0812">Transmembrane</keyword>
<dbReference type="Gene3D" id="3.40.250.10">
    <property type="entry name" value="Rhodanese-like domain"/>
    <property type="match status" value="1"/>
</dbReference>
<reference evidence="3 4" key="1">
    <citation type="submission" date="2019-12" db="EMBL/GenBank/DDBJ databases">
        <title>Comparative genomics gives insights into the taxonomy of the Azoarcus-Aromatoleum group and reveals separate origins of nif in the plant-associated Azoarcus and non-plant-associated Aromatoleum sub-groups.</title>
        <authorList>
            <person name="Lafos M."/>
            <person name="Maluk M."/>
            <person name="Batista M."/>
            <person name="Junghare M."/>
            <person name="Carmona M."/>
            <person name="Faoro H."/>
            <person name="Cruz L.M."/>
            <person name="Battistoni F."/>
            <person name="De Souza E."/>
            <person name="Pedrosa F."/>
            <person name="Chen W.-M."/>
            <person name="Poole P.S."/>
            <person name="Dixon R.A."/>
            <person name="James E.K."/>
        </authorList>
    </citation>
    <scope>NUCLEOTIDE SEQUENCE [LARGE SCALE GENOMIC DNA]</scope>
    <source>
        <strain evidence="3 4">22Lin</strain>
    </source>
</reference>
<keyword evidence="1" id="KW-1133">Transmembrane helix</keyword>
<dbReference type="Proteomes" id="UP000648984">
    <property type="component" value="Unassembled WGS sequence"/>
</dbReference>
<name>A0ABX1QAI0_9RHOO</name>
<evidence type="ECO:0000259" key="2">
    <source>
        <dbReference type="PROSITE" id="PS50206"/>
    </source>
</evidence>
<feature type="domain" description="Rhodanese" evidence="2">
    <location>
        <begin position="67"/>
        <end position="154"/>
    </location>
</feature>